<feature type="domain" description="CCHC-type" evidence="3">
    <location>
        <begin position="3"/>
        <end position="18"/>
    </location>
</feature>
<dbReference type="GO" id="GO:0003676">
    <property type="term" value="F:nucleic acid binding"/>
    <property type="evidence" value="ECO:0007669"/>
    <property type="project" value="InterPro"/>
</dbReference>
<feature type="region of interest" description="Disordered" evidence="2">
    <location>
        <begin position="23"/>
        <end position="84"/>
    </location>
</feature>
<dbReference type="InParanoid" id="M1DJ92"/>
<organism evidence="4 5">
    <name type="scientific">Solanum tuberosum</name>
    <name type="common">Potato</name>
    <dbReference type="NCBI Taxonomy" id="4113"/>
    <lineage>
        <taxon>Eukaryota</taxon>
        <taxon>Viridiplantae</taxon>
        <taxon>Streptophyta</taxon>
        <taxon>Embryophyta</taxon>
        <taxon>Tracheophyta</taxon>
        <taxon>Spermatophyta</taxon>
        <taxon>Magnoliopsida</taxon>
        <taxon>eudicotyledons</taxon>
        <taxon>Gunneridae</taxon>
        <taxon>Pentapetalae</taxon>
        <taxon>asterids</taxon>
        <taxon>lamiids</taxon>
        <taxon>Solanales</taxon>
        <taxon>Solanaceae</taxon>
        <taxon>Solanoideae</taxon>
        <taxon>Solaneae</taxon>
        <taxon>Solanum</taxon>
    </lineage>
</organism>
<evidence type="ECO:0000313" key="5">
    <source>
        <dbReference type="Proteomes" id="UP000011115"/>
    </source>
</evidence>
<feature type="region of interest" description="Disordered" evidence="2">
    <location>
        <begin position="130"/>
        <end position="151"/>
    </location>
</feature>
<dbReference type="Proteomes" id="UP000011115">
    <property type="component" value="Unassembled WGS sequence"/>
</dbReference>
<protein>
    <recommendedName>
        <fullName evidence="3">CCHC-type domain-containing protein</fullName>
    </recommendedName>
</protein>
<keyword evidence="5" id="KW-1185">Reference proteome</keyword>
<name>M1DJ92_SOLTU</name>
<accession>M1DJ92</accession>
<reference evidence="4" key="2">
    <citation type="submission" date="2015-06" db="UniProtKB">
        <authorList>
            <consortium name="EnsemblPlants"/>
        </authorList>
    </citation>
    <scope>IDENTIFICATION</scope>
    <source>
        <strain evidence="4">DM1-3 516 R44</strain>
    </source>
</reference>
<keyword evidence="1" id="KW-0863">Zinc-finger</keyword>
<feature type="compositionally biased region" description="Polar residues" evidence="2">
    <location>
        <begin position="30"/>
        <end position="41"/>
    </location>
</feature>
<dbReference type="HOGENOM" id="CLU_1734726_0_0_1"/>
<reference evidence="5" key="1">
    <citation type="journal article" date="2011" name="Nature">
        <title>Genome sequence and analysis of the tuber crop potato.</title>
        <authorList>
            <consortium name="The Potato Genome Sequencing Consortium"/>
        </authorList>
    </citation>
    <scope>NUCLEOTIDE SEQUENCE [LARGE SCALE GENOMIC DNA]</scope>
    <source>
        <strain evidence="5">cv. DM1-3 516 R44</strain>
    </source>
</reference>
<proteinExistence type="predicted"/>
<feature type="compositionally biased region" description="Basic residues" evidence="2">
    <location>
        <begin position="66"/>
        <end position="77"/>
    </location>
</feature>
<dbReference type="InterPro" id="IPR001878">
    <property type="entry name" value="Znf_CCHC"/>
</dbReference>
<dbReference type="AlphaFoldDB" id="M1DJ92"/>
<dbReference type="Gramene" id="PGSC0003DMT400089947">
    <property type="protein sequence ID" value="PGSC0003DMT400089947"/>
    <property type="gene ID" value="PGSC0003DMG400039518"/>
</dbReference>
<evidence type="ECO:0000259" key="3">
    <source>
        <dbReference type="PROSITE" id="PS50158"/>
    </source>
</evidence>
<dbReference type="PaxDb" id="4113-PGSC0003DMT400089947"/>
<dbReference type="GO" id="GO:0008270">
    <property type="term" value="F:zinc ion binding"/>
    <property type="evidence" value="ECO:0007669"/>
    <property type="project" value="UniProtKB-KW"/>
</dbReference>
<evidence type="ECO:0000256" key="1">
    <source>
        <dbReference type="PROSITE-ProRule" id="PRU00047"/>
    </source>
</evidence>
<keyword evidence="1" id="KW-0479">Metal-binding</keyword>
<evidence type="ECO:0000313" key="4">
    <source>
        <dbReference type="EnsemblPlants" id="PGSC0003DMT400089947"/>
    </source>
</evidence>
<dbReference type="EnsemblPlants" id="PGSC0003DMT400089947">
    <property type="protein sequence ID" value="PGSC0003DMT400089947"/>
    <property type="gene ID" value="PGSC0003DMG400039518"/>
</dbReference>
<feature type="compositionally biased region" description="Basic and acidic residues" evidence="2">
    <location>
        <begin position="142"/>
        <end position="151"/>
    </location>
</feature>
<keyword evidence="1" id="KW-0862">Zinc</keyword>
<evidence type="ECO:0000256" key="2">
    <source>
        <dbReference type="SAM" id="MobiDB-lite"/>
    </source>
</evidence>
<dbReference type="PROSITE" id="PS50158">
    <property type="entry name" value="ZF_CCHC"/>
    <property type="match status" value="1"/>
</dbReference>
<sequence length="151" mass="16254">MKRCYGCGGGGHKIRDCPILKARGREWNQAPPSGSGTSAPQAKSKGLTPKGEMSQTELTEEEKDSKRQRRLEKKARKASIIDEQLRQQRASEMIVGASSSMPMGIDVSTTEGVIRVTYSTIVGAVLVDAGTTEGDPSVDLAGFRKSDPPIY</sequence>